<dbReference type="GO" id="GO:0043709">
    <property type="term" value="P:cell adhesion involved in single-species biofilm formation"/>
    <property type="evidence" value="ECO:0007669"/>
    <property type="project" value="TreeGrafter"/>
</dbReference>
<evidence type="ECO:0000313" key="7">
    <source>
        <dbReference type="EMBL" id="PEH87443.1"/>
    </source>
</evidence>
<dbReference type="SUPFAM" id="SSF55073">
    <property type="entry name" value="Nucleotide cyclase"/>
    <property type="match status" value="1"/>
</dbReference>
<dbReference type="InterPro" id="IPR050469">
    <property type="entry name" value="Diguanylate_Cyclase"/>
</dbReference>
<dbReference type="Proteomes" id="UP000220246">
    <property type="component" value="Unassembled WGS sequence"/>
</dbReference>
<reference evidence="8" key="1">
    <citation type="submission" date="2017-09" db="EMBL/GenBank/DDBJ databases">
        <title>FDA dAtabase for Regulatory Grade micrObial Sequences (FDA-ARGOS): Supporting development and validation of Infectious Disease Dx tests.</title>
        <authorList>
            <person name="Minogue T."/>
            <person name="Wolcott M."/>
            <person name="Wasieloski L."/>
            <person name="Aguilar W."/>
            <person name="Moore D."/>
            <person name="Tallon L."/>
            <person name="Sadzewicz L."/>
            <person name="Ott S."/>
            <person name="Zhao X."/>
            <person name="Nagaraj S."/>
            <person name="Vavikolanu K."/>
            <person name="Aluvathingal J."/>
            <person name="Nadendla S."/>
            <person name="Sichtig H."/>
        </authorList>
    </citation>
    <scope>NUCLEOTIDE SEQUENCE [LARGE SCALE GENOMIC DNA]</scope>
    <source>
        <strain evidence="8">FDAARGOS_394</strain>
    </source>
</reference>
<comment type="similarity">
    <text evidence="1">Belongs to the hemerythrin family.</text>
</comment>
<dbReference type="SMART" id="SM00267">
    <property type="entry name" value="GGDEF"/>
    <property type="match status" value="1"/>
</dbReference>
<dbReference type="GeneID" id="80803384"/>
<dbReference type="CDD" id="cd12107">
    <property type="entry name" value="Hemerythrin"/>
    <property type="match status" value="1"/>
</dbReference>
<evidence type="ECO:0000256" key="4">
    <source>
        <dbReference type="ARBA" id="ARBA00023004"/>
    </source>
</evidence>
<dbReference type="AlphaFoldDB" id="A0A2A7UQA4"/>
<evidence type="ECO:0000259" key="6">
    <source>
        <dbReference type="PROSITE" id="PS50887"/>
    </source>
</evidence>
<dbReference type="SUPFAM" id="SSF47188">
    <property type="entry name" value="Hemerythrin-like"/>
    <property type="match status" value="1"/>
</dbReference>
<evidence type="ECO:0000256" key="1">
    <source>
        <dbReference type="ARBA" id="ARBA00010587"/>
    </source>
</evidence>
<organism evidence="7 8">
    <name type="scientific">Comamonas terrigena</name>
    <dbReference type="NCBI Taxonomy" id="32013"/>
    <lineage>
        <taxon>Bacteria</taxon>
        <taxon>Pseudomonadati</taxon>
        <taxon>Pseudomonadota</taxon>
        <taxon>Betaproteobacteria</taxon>
        <taxon>Burkholderiales</taxon>
        <taxon>Comamonadaceae</taxon>
        <taxon>Comamonas</taxon>
    </lineage>
</organism>
<dbReference type="Gene3D" id="3.30.70.270">
    <property type="match status" value="1"/>
</dbReference>
<feature type="domain" description="GGDEF" evidence="6">
    <location>
        <begin position="239"/>
        <end position="380"/>
    </location>
</feature>
<dbReference type="GO" id="GO:0005886">
    <property type="term" value="C:plasma membrane"/>
    <property type="evidence" value="ECO:0007669"/>
    <property type="project" value="TreeGrafter"/>
</dbReference>
<proteinExistence type="inferred from homology"/>
<dbReference type="NCBIfam" id="TIGR00254">
    <property type="entry name" value="GGDEF"/>
    <property type="match status" value="1"/>
</dbReference>
<dbReference type="GO" id="GO:0046872">
    <property type="term" value="F:metal ion binding"/>
    <property type="evidence" value="ECO:0007669"/>
    <property type="project" value="UniProtKB-KW"/>
</dbReference>
<dbReference type="InterPro" id="IPR035938">
    <property type="entry name" value="Hemerythrin-like_sf"/>
</dbReference>
<name>A0A2A7UQA4_COMTR</name>
<dbReference type="RefSeq" id="WP_066541352.1">
    <property type="nucleotide sequence ID" value="NZ_DALZSI010000008.1"/>
</dbReference>
<evidence type="ECO:0000313" key="8">
    <source>
        <dbReference type="Proteomes" id="UP000220246"/>
    </source>
</evidence>
<comment type="catalytic activity">
    <reaction evidence="5">
        <text>2 GTP = 3',3'-c-di-GMP + 2 diphosphate</text>
        <dbReference type="Rhea" id="RHEA:24898"/>
        <dbReference type="ChEBI" id="CHEBI:33019"/>
        <dbReference type="ChEBI" id="CHEBI:37565"/>
        <dbReference type="ChEBI" id="CHEBI:58805"/>
        <dbReference type="EC" id="2.7.7.65"/>
    </reaction>
</comment>
<dbReference type="InterPro" id="IPR012827">
    <property type="entry name" value="Hemerythrin_metal-bd"/>
</dbReference>
<keyword evidence="3" id="KW-0479">Metal-binding</keyword>
<accession>A0A2A7UQA4</accession>
<dbReference type="EMBL" id="PDEA01000001">
    <property type="protein sequence ID" value="PEH87443.1"/>
    <property type="molecule type" value="Genomic_DNA"/>
</dbReference>
<dbReference type="PANTHER" id="PTHR45138:SF9">
    <property type="entry name" value="DIGUANYLATE CYCLASE DGCM-RELATED"/>
    <property type="match status" value="1"/>
</dbReference>
<dbReference type="Gene3D" id="1.20.120.50">
    <property type="entry name" value="Hemerythrin-like"/>
    <property type="match status" value="1"/>
</dbReference>
<dbReference type="PROSITE" id="PS50887">
    <property type="entry name" value="GGDEF"/>
    <property type="match status" value="1"/>
</dbReference>
<dbReference type="CDD" id="cd01949">
    <property type="entry name" value="GGDEF"/>
    <property type="match status" value="1"/>
</dbReference>
<dbReference type="InterPro" id="IPR029787">
    <property type="entry name" value="Nucleotide_cyclase"/>
</dbReference>
<dbReference type="Pfam" id="PF00990">
    <property type="entry name" value="GGDEF"/>
    <property type="match status" value="1"/>
</dbReference>
<evidence type="ECO:0000256" key="5">
    <source>
        <dbReference type="ARBA" id="ARBA00034247"/>
    </source>
</evidence>
<dbReference type="InterPro" id="IPR012312">
    <property type="entry name" value="Hemerythrin-like"/>
</dbReference>
<dbReference type="Pfam" id="PF01814">
    <property type="entry name" value="Hemerythrin"/>
    <property type="match status" value="1"/>
</dbReference>
<keyword evidence="4" id="KW-0408">Iron</keyword>
<dbReference type="FunFam" id="3.30.70.270:FF:000001">
    <property type="entry name" value="Diguanylate cyclase domain protein"/>
    <property type="match status" value="1"/>
</dbReference>
<dbReference type="STRING" id="1219032.GCA_001515545_03823"/>
<dbReference type="InterPro" id="IPR000160">
    <property type="entry name" value="GGDEF_dom"/>
</dbReference>
<sequence>MDTTFVWDDNFITDLEGVDGQHHALVDLFNELSGALFRQGQGQDNDALLEDIYRRLLAYTEYHFAEEEELMQQHGLDERHMQPHRHLHQQFVEQVALLWRQRKSMADPGTTLVGFLTSWLGLHILGVDQSMARQICSIRGGLSPAQAFDQERRNNDNGTQALLKMIGKLYTALSLQNMQLAESNLLLEERVAERTQELAQANVRLEAMSRTDGLLQIANRAYFEERLVQACAQAGRSGRPVGLVMVDVDHFKRYNDHHGHQQGDRCLQAVAQALRTSVHRVSDVVARYGGEEFAVILPDTDAEGALAVARQIVRNVRLLELAHGNSPVWPCVTVSAGAASMVPPASKDGRYGRTQLVDMADAALYGAKSLGRNGCQLAAAPQVPAEDATQQPV</sequence>
<dbReference type="GO" id="GO:1902201">
    <property type="term" value="P:negative regulation of bacterial-type flagellum-dependent cell motility"/>
    <property type="evidence" value="ECO:0007669"/>
    <property type="project" value="TreeGrafter"/>
</dbReference>
<dbReference type="EC" id="2.7.7.65" evidence="2"/>
<dbReference type="NCBIfam" id="TIGR02481">
    <property type="entry name" value="hemeryth_dom"/>
    <property type="match status" value="1"/>
</dbReference>
<gene>
    <name evidence="7" type="ORF">CRM82_01350</name>
</gene>
<comment type="caution">
    <text evidence="7">The sequence shown here is derived from an EMBL/GenBank/DDBJ whole genome shotgun (WGS) entry which is preliminary data.</text>
</comment>
<dbReference type="GO" id="GO:0052621">
    <property type="term" value="F:diguanylate cyclase activity"/>
    <property type="evidence" value="ECO:0007669"/>
    <property type="project" value="UniProtKB-EC"/>
</dbReference>
<evidence type="ECO:0000256" key="2">
    <source>
        <dbReference type="ARBA" id="ARBA00012528"/>
    </source>
</evidence>
<dbReference type="InterPro" id="IPR043128">
    <property type="entry name" value="Rev_trsase/Diguanyl_cyclase"/>
</dbReference>
<protein>
    <recommendedName>
        <fullName evidence="2">diguanylate cyclase</fullName>
        <ecNumber evidence="2">2.7.7.65</ecNumber>
    </recommendedName>
</protein>
<dbReference type="OrthoDB" id="9813903at2"/>
<keyword evidence="8" id="KW-1185">Reference proteome</keyword>
<evidence type="ECO:0000256" key="3">
    <source>
        <dbReference type="ARBA" id="ARBA00022723"/>
    </source>
</evidence>
<dbReference type="PANTHER" id="PTHR45138">
    <property type="entry name" value="REGULATORY COMPONENTS OF SENSORY TRANSDUCTION SYSTEM"/>
    <property type="match status" value="1"/>
</dbReference>